<organism evidence="4 8">
    <name type="scientific">Salicibibacter cibarius</name>
    <dbReference type="NCBI Taxonomy" id="2743000"/>
    <lineage>
        <taxon>Bacteria</taxon>
        <taxon>Bacillati</taxon>
        <taxon>Bacillota</taxon>
        <taxon>Bacilli</taxon>
        <taxon>Bacillales</taxon>
        <taxon>Bacillaceae</taxon>
        <taxon>Salicibibacter</taxon>
    </lineage>
</organism>
<dbReference type="RefSeq" id="WP_200123699.1">
    <property type="nucleotide sequence ID" value="NZ_CP054705.1"/>
</dbReference>
<accession>A0A7T6Z1G8</accession>
<dbReference type="EMBL" id="CP054705">
    <property type="protein sequence ID" value="QQK74737.1"/>
    <property type="molecule type" value="Genomic_DNA"/>
</dbReference>
<feature type="coiled-coil region" evidence="1">
    <location>
        <begin position="75"/>
        <end position="102"/>
    </location>
</feature>
<reference evidence="4 8" key="1">
    <citation type="submission" date="2020-06" db="EMBL/GenBank/DDBJ databases">
        <title>Genomic analysis of Salicibibacter sp. NKC5-3.</title>
        <authorList>
            <person name="Oh Y.J."/>
        </authorList>
    </citation>
    <scope>NUCLEOTIDE SEQUENCE [LARGE SCALE GENOMIC DNA]</scope>
    <source>
        <strain evidence="4 8">NKC5-3</strain>
    </source>
</reference>
<dbReference type="KEGG" id="scia:HUG15_11445"/>
<dbReference type="Proteomes" id="UP000595823">
    <property type="component" value="Chromosome"/>
</dbReference>
<dbReference type="KEGG" id="scia:HUG15_06405"/>
<name>A0A7T6Z1G8_9BACI</name>
<dbReference type="KEGG" id="scia:HUG15_19625"/>
<evidence type="ECO:0000313" key="6">
    <source>
        <dbReference type="EMBL" id="QQK76570.1"/>
    </source>
</evidence>
<keyword evidence="8" id="KW-1185">Reference proteome</keyword>
<evidence type="ECO:0000313" key="2">
    <source>
        <dbReference type="EMBL" id="QQK74410.1"/>
    </source>
</evidence>
<evidence type="ECO:0000256" key="1">
    <source>
        <dbReference type="SAM" id="Coils"/>
    </source>
</evidence>
<evidence type="ECO:0000313" key="7">
    <source>
        <dbReference type="EMBL" id="QQK77573.1"/>
    </source>
</evidence>
<gene>
    <name evidence="2" type="ORF">HUG15_01510</name>
    <name evidence="3" type="ORF">HUG15_03350</name>
    <name evidence="4" type="ORF">HUG15_06405</name>
    <name evidence="5" type="ORF">HUG15_11445</name>
    <name evidence="6" type="ORF">HUG15_14030</name>
    <name evidence="7" type="ORF">HUG15_19625</name>
</gene>
<proteinExistence type="predicted"/>
<dbReference type="KEGG" id="scia:HUG15_03350"/>
<dbReference type="EMBL" id="CP054705">
    <property type="protein sequence ID" value="QQK76570.1"/>
    <property type="molecule type" value="Genomic_DNA"/>
</dbReference>
<protein>
    <submittedName>
        <fullName evidence="4">Uncharacterized protein</fullName>
    </submittedName>
</protein>
<evidence type="ECO:0000313" key="4">
    <source>
        <dbReference type="EMBL" id="QQK75255.1"/>
    </source>
</evidence>
<evidence type="ECO:0000313" key="5">
    <source>
        <dbReference type="EMBL" id="QQK76112.1"/>
    </source>
</evidence>
<evidence type="ECO:0000313" key="8">
    <source>
        <dbReference type="Proteomes" id="UP000595823"/>
    </source>
</evidence>
<dbReference type="EMBL" id="CP054705">
    <property type="protein sequence ID" value="QQK76112.1"/>
    <property type="molecule type" value="Genomic_DNA"/>
</dbReference>
<dbReference type="EMBL" id="CP054705">
    <property type="protein sequence ID" value="QQK75255.1"/>
    <property type="molecule type" value="Genomic_DNA"/>
</dbReference>
<evidence type="ECO:0000313" key="3">
    <source>
        <dbReference type="EMBL" id="QQK74737.1"/>
    </source>
</evidence>
<dbReference type="AlphaFoldDB" id="A0A7T6Z1G8"/>
<sequence length="105" mass="12224">MREYMTLAETLDLLHNYEIDCDELDVRKWIAEGEIEATENGEDFNITEPAVLSFLVDLSRVGTPYEKGISDKTKIVRLEEKVEELQKKIDKLKCELDFELGRLPF</sequence>
<dbReference type="EMBL" id="CP054705">
    <property type="protein sequence ID" value="QQK77573.1"/>
    <property type="molecule type" value="Genomic_DNA"/>
</dbReference>
<keyword evidence="1" id="KW-0175">Coiled coil</keyword>
<dbReference type="KEGG" id="scia:HUG15_01510"/>
<dbReference type="EMBL" id="CP054705">
    <property type="protein sequence ID" value="QQK74410.1"/>
    <property type="molecule type" value="Genomic_DNA"/>
</dbReference>
<dbReference type="KEGG" id="scia:HUG15_14030"/>